<evidence type="ECO:0000313" key="2">
    <source>
        <dbReference type="Proteomes" id="UP000805193"/>
    </source>
</evidence>
<organism evidence="1 2">
    <name type="scientific">Ixodes persulcatus</name>
    <name type="common">Taiga tick</name>
    <dbReference type="NCBI Taxonomy" id="34615"/>
    <lineage>
        <taxon>Eukaryota</taxon>
        <taxon>Metazoa</taxon>
        <taxon>Ecdysozoa</taxon>
        <taxon>Arthropoda</taxon>
        <taxon>Chelicerata</taxon>
        <taxon>Arachnida</taxon>
        <taxon>Acari</taxon>
        <taxon>Parasitiformes</taxon>
        <taxon>Ixodida</taxon>
        <taxon>Ixodoidea</taxon>
        <taxon>Ixodidae</taxon>
        <taxon>Ixodinae</taxon>
        <taxon>Ixodes</taxon>
    </lineage>
</organism>
<reference evidence="1 2" key="1">
    <citation type="journal article" date="2020" name="Cell">
        <title>Large-Scale Comparative Analyses of Tick Genomes Elucidate Their Genetic Diversity and Vector Capacities.</title>
        <authorList>
            <consortium name="Tick Genome and Microbiome Consortium (TIGMIC)"/>
            <person name="Jia N."/>
            <person name="Wang J."/>
            <person name="Shi W."/>
            <person name="Du L."/>
            <person name="Sun Y."/>
            <person name="Zhan W."/>
            <person name="Jiang J.F."/>
            <person name="Wang Q."/>
            <person name="Zhang B."/>
            <person name="Ji P."/>
            <person name="Bell-Sakyi L."/>
            <person name="Cui X.M."/>
            <person name="Yuan T.T."/>
            <person name="Jiang B.G."/>
            <person name="Yang W.F."/>
            <person name="Lam T.T."/>
            <person name="Chang Q.C."/>
            <person name="Ding S.J."/>
            <person name="Wang X.J."/>
            <person name="Zhu J.G."/>
            <person name="Ruan X.D."/>
            <person name="Zhao L."/>
            <person name="Wei J.T."/>
            <person name="Ye R.Z."/>
            <person name="Que T.C."/>
            <person name="Du C.H."/>
            <person name="Zhou Y.H."/>
            <person name="Cheng J.X."/>
            <person name="Dai P.F."/>
            <person name="Guo W.B."/>
            <person name="Han X.H."/>
            <person name="Huang E.J."/>
            <person name="Li L.F."/>
            <person name="Wei W."/>
            <person name="Gao Y.C."/>
            <person name="Liu J.Z."/>
            <person name="Shao H.Z."/>
            <person name="Wang X."/>
            <person name="Wang C.C."/>
            <person name="Yang T.C."/>
            <person name="Huo Q.B."/>
            <person name="Li W."/>
            <person name="Chen H.Y."/>
            <person name="Chen S.E."/>
            <person name="Zhou L.G."/>
            <person name="Ni X.B."/>
            <person name="Tian J.H."/>
            <person name="Sheng Y."/>
            <person name="Liu T."/>
            <person name="Pan Y.S."/>
            <person name="Xia L.Y."/>
            <person name="Li J."/>
            <person name="Zhao F."/>
            <person name="Cao W.C."/>
        </authorList>
    </citation>
    <scope>NUCLEOTIDE SEQUENCE [LARGE SCALE GENOMIC DNA]</scope>
    <source>
        <strain evidence="1">Iper-2018</strain>
    </source>
</reference>
<dbReference type="Proteomes" id="UP000805193">
    <property type="component" value="Unassembled WGS sequence"/>
</dbReference>
<proteinExistence type="predicted"/>
<protein>
    <submittedName>
        <fullName evidence="1">Uncharacterized protein</fullName>
    </submittedName>
</protein>
<keyword evidence="2" id="KW-1185">Reference proteome</keyword>
<gene>
    <name evidence="1" type="ORF">HPB47_014998</name>
</gene>
<evidence type="ECO:0000313" key="1">
    <source>
        <dbReference type="EMBL" id="KAG0443366.1"/>
    </source>
</evidence>
<accession>A0AC60QY57</accession>
<dbReference type="EMBL" id="JABSTQ010003536">
    <property type="protein sequence ID" value="KAG0443366.1"/>
    <property type="molecule type" value="Genomic_DNA"/>
</dbReference>
<sequence>MAGQGLRGGQARYHLAPKEAVPSWMFPPPFPGSVSADSFRARVCFHPVARSGCAFSGTAKVSGPETEERAGAPRVLLLQRDDRSPAN</sequence>
<name>A0AC60QY57_IXOPE</name>
<comment type="caution">
    <text evidence="1">The sequence shown here is derived from an EMBL/GenBank/DDBJ whole genome shotgun (WGS) entry which is preliminary data.</text>
</comment>